<dbReference type="GO" id="GO:0006811">
    <property type="term" value="P:monoatomic ion transport"/>
    <property type="evidence" value="ECO:0007669"/>
    <property type="project" value="UniProtKB-KW"/>
</dbReference>
<dbReference type="PIRSF" id="PIRSF006603">
    <property type="entry name" value="DinF"/>
    <property type="match status" value="1"/>
</dbReference>
<evidence type="ECO:0000256" key="8">
    <source>
        <dbReference type="ARBA" id="ARBA00022692"/>
    </source>
</evidence>
<feature type="transmembrane region" description="Helical" evidence="13">
    <location>
        <begin position="333"/>
        <end position="358"/>
    </location>
</feature>
<dbReference type="InterPro" id="IPR048279">
    <property type="entry name" value="MdtK-like"/>
</dbReference>
<keyword evidence="10" id="KW-0406">Ion transport</keyword>
<feature type="transmembrane region" description="Helical" evidence="13">
    <location>
        <begin position="74"/>
        <end position="94"/>
    </location>
</feature>
<dbReference type="PANTHER" id="PTHR43298">
    <property type="entry name" value="MULTIDRUG RESISTANCE PROTEIN NORM-RELATED"/>
    <property type="match status" value="1"/>
</dbReference>
<evidence type="ECO:0000256" key="10">
    <source>
        <dbReference type="ARBA" id="ARBA00023065"/>
    </source>
</evidence>
<accession>A0AA95JCA3</accession>
<evidence type="ECO:0000256" key="3">
    <source>
        <dbReference type="ARBA" id="ARBA00010199"/>
    </source>
</evidence>
<feature type="transmembrane region" description="Helical" evidence="13">
    <location>
        <begin position="403"/>
        <end position="423"/>
    </location>
</feature>
<comment type="similarity">
    <text evidence="3">Belongs to the multi antimicrobial extrusion (MATE) (TC 2.A.66.1) family.</text>
</comment>
<dbReference type="Proteomes" id="UP001178662">
    <property type="component" value="Chromosome"/>
</dbReference>
<feature type="transmembrane region" description="Helical" evidence="13">
    <location>
        <begin position="370"/>
        <end position="391"/>
    </location>
</feature>
<evidence type="ECO:0000256" key="2">
    <source>
        <dbReference type="ARBA" id="ARBA00004651"/>
    </source>
</evidence>
<proteinExistence type="inferred from homology"/>
<protein>
    <recommendedName>
        <fullName evidence="4">Probable multidrug resistance protein NorM</fullName>
    </recommendedName>
    <alternativeName>
        <fullName evidence="12">Multidrug-efflux transporter</fullName>
    </alternativeName>
</protein>
<evidence type="ECO:0000313" key="14">
    <source>
        <dbReference type="EMBL" id="WEK54981.1"/>
    </source>
</evidence>
<keyword evidence="5" id="KW-0813">Transport</keyword>
<name>A0AA95JCA3_9BACL</name>
<feature type="transmembrane region" description="Helical" evidence="13">
    <location>
        <begin position="114"/>
        <end position="138"/>
    </location>
</feature>
<dbReference type="InterPro" id="IPR002528">
    <property type="entry name" value="MATE_fam"/>
</dbReference>
<keyword evidence="15" id="KW-1185">Reference proteome</keyword>
<keyword evidence="11 13" id="KW-0472">Membrane</keyword>
<feature type="transmembrane region" description="Helical" evidence="13">
    <location>
        <begin position="208"/>
        <end position="230"/>
    </location>
</feature>
<comment type="subcellular location">
    <subcellularLocation>
        <location evidence="2">Cell membrane</location>
        <topology evidence="2">Multi-pass membrane protein</topology>
    </subcellularLocation>
</comment>
<dbReference type="GO" id="GO:0015297">
    <property type="term" value="F:antiporter activity"/>
    <property type="evidence" value="ECO:0007669"/>
    <property type="project" value="UniProtKB-KW"/>
</dbReference>
<dbReference type="EMBL" id="CP119317">
    <property type="protein sequence ID" value="WEK54981.1"/>
    <property type="molecule type" value="Genomic_DNA"/>
</dbReference>
<dbReference type="Pfam" id="PF01554">
    <property type="entry name" value="MatE"/>
    <property type="match status" value="2"/>
</dbReference>
<keyword evidence="6" id="KW-0050">Antiport</keyword>
<dbReference type="GO" id="GO:0005886">
    <property type="term" value="C:plasma membrane"/>
    <property type="evidence" value="ECO:0007669"/>
    <property type="project" value="UniProtKB-SubCell"/>
</dbReference>
<evidence type="ECO:0000313" key="15">
    <source>
        <dbReference type="Proteomes" id="UP001178662"/>
    </source>
</evidence>
<evidence type="ECO:0000256" key="5">
    <source>
        <dbReference type="ARBA" id="ARBA00022448"/>
    </source>
</evidence>
<feature type="transmembrane region" description="Helical" evidence="13">
    <location>
        <begin position="180"/>
        <end position="202"/>
    </location>
</feature>
<comment type="function">
    <text evidence="1">Multidrug efflux pump.</text>
</comment>
<feature type="transmembrane region" description="Helical" evidence="13">
    <location>
        <begin position="150"/>
        <end position="168"/>
    </location>
</feature>
<dbReference type="AlphaFoldDB" id="A0AA95JCA3"/>
<reference evidence="14" key="1">
    <citation type="submission" date="2023-03" db="EMBL/GenBank/DDBJ databases">
        <title>Andean soil-derived lignocellulolytic bacterial consortium as a source of novel taxa and putative plastic-active enzymes.</title>
        <authorList>
            <person name="Diaz-Garcia L."/>
            <person name="Chuvochina M."/>
            <person name="Feuerriegel G."/>
            <person name="Bunk B."/>
            <person name="Sproer C."/>
            <person name="Streit W.R."/>
            <person name="Rodriguez L.M."/>
            <person name="Overmann J."/>
            <person name="Jimenez D.J."/>
        </authorList>
    </citation>
    <scope>NUCLEOTIDE SEQUENCE</scope>
    <source>
        <strain evidence="14">MAG 2441</strain>
    </source>
</reference>
<evidence type="ECO:0000256" key="4">
    <source>
        <dbReference type="ARBA" id="ARBA00020268"/>
    </source>
</evidence>
<sequence length="464" mass="50433">MRKMNTNLKTPIISLLNKYFTGASMDYKQIFSMIIPIFVDSAFIVLISILNTAMVSSSGVEAVSAVSMVDSVNIFIVSVFIAISTGGTVIVAQYTGSRNQEQASRAANQAISSVATLSIVICVLVLIFNSAIINFLFGSADSNVIANAKIFLIGSCISYPFIGIYQGVVGALRGVSETKACLVLSVILNLSYFILNIVFITILNMGVLGLAISLISARVIGAAASLIYLLRYNHTLRFKLKNTLKIQVSLLKKIMFIGLPFAAEQMFFNGGKLITQTYIVQLGTLPITVNAISNSLSMLFQIGGTALSVAIVTVVGQCIGSRDIADARKFIKSFLGLSSIFFVLITAILLLIFPWLINLYSPPESIVLDIFQLILLISIAQPIVWSLSFILPSALRAAGDSKFTSIASLLTMWLFRVILGYILGVTLQLGVMGVWIAMVAEWAVRGIIFGLRFKGEQWYKHKLI</sequence>
<keyword evidence="9 13" id="KW-1133">Transmembrane helix</keyword>
<feature type="transmembrane region" description="Helical" evidence="13">
    <location>
        <begin position="250"/>
        <end position="268"/>
    </location>
</feature>
<dbReference type="PANTHER" id="PTHR43298:SF2">
    <property type="entry name" value="FMN_FAD EXPORTER YEEO-RELATED"/>
    <property type="match status" value="1"/>
</dbReference>
<evidence type="ECO:0000256" key="9">
    <source>
        <dbReference type="ARBA" id="ARBA00022989"/>
    </source>
</evidence>
<evidence type="ECO:0000256" key="11">
    <source>
        <dbReference type="ARBA" id="ARBA00023136"/>
    </source>
</evidence>
<evidence type="ECO:0000256" key="1">
    <source>
        <dbReference type="ARBA" id="ARBA00003408"/>
    </source>
</evidence>
<evidence type="ECO:0000256" key="12">
    <source>
        <dbReference type="ARBA" id="ARBA00031636"/>
    </source>
</evidence>
<dbReference type="GO" id="GO:0042910">
    <property type="term" value="F:xenobiotic transmembrane transporter activity"/>
    <property type="evidence" value="ECO:0007669"/>
    <property type="project" value="InterPro"/>
</dbReference>
<evidence type="ECO:0000256" key="13">
    <source>
        <dbReference type="SAM" id="Phobius"/>
    </source>
</evidence>
<organism evidence="14 15">
    <name type="scientific">Candidatus Cohnella colombiensis</name>
    <dbReference type="NCBI Taxonomy" id="3121368"/>
    <lineage>
        <taxon>Bacteria</taxon>
        <taxon>Bacillati</taxon>
        <taxon>Bacillota</taxon>
        <taxon>Bacilli</taxon>
        <taxon>Bacillales</taxon>
        <taxon>Paenibacillaceae</taxon>
        <taxon>Cohnella</taxon>
    </lineage>
</organism>
<evidence type="ECO:0000256" key="7">
    <source>
        <dbReference type="ARBA" id="ARBA00022475"/>
    </source>
</evidence>
<keyword evidence="8 13" id="KW-0812">Transmembrane</keyword>
<feature type="transmembrane region" description="Helical" evidence="13">
    <location>
        <begin position="298"/>
        <end position="321"/>
    </location>
</feature>
<dbReference type="InterPro" id="IPR050222">
    <property type="entry name" value="MATE_MdtK"/>
</dbReference>
<feature type="transmembrane region" description="Helical" evidence="13">
    <location>
        <begin position="429"/>
        <end position="451"/>
    </location>
</feature>
<feature type="transmembrane region" description="Helical" evidence="13">
    <location>
        <begin position="30"/>
        <end position="54"/>
    </location>
</feature>
<gene>
    <name evidence="14" type="ORF">P0Y55_02530</name>
</gene>
<evidence type="ECO:0000256" key="6">
    <source>
        <dbReference type="ARBA" id="ARBA00022449"/>
    </source>
</evidence>
<dbReference type="NCBIfam" id="TIGR00797">
    <property type="entry name" value="matE"/>
    <property type="match status" value="1"/>
</dbReference>
<keyword evidence="7" id="KW-1003">Cell membrane</keyword>